<dbReference type="PANTHER" id="PTHR40462">
    <property type="entry name" value="CHROMOSOME 1, WHOLE GENOME SHOTGUN SEQUENCE"/>
    <property type="match status" value="1"/>
</dbReference>
<reference evidence="2 3" key="1">
    <citation type="journal article" date="2020" name="ISME J.">
        <title>Uncovering the hidden diversity of litter-decomposition mechanisms in mushroom-forming fungi.</title>
        <authorList>
            <person name="Floudas D."/>
            <person name="Bentzer J."/>
            <person name="Ahren D."/>
            <person name="Johansson T."/>
            <person name="Persson P."/>
            <person name="Tunlid A."/>
        </authorList>
    </citation>
    <scope>NUCLEOTIDE SEQUENCE [LARGE SCALE GENOMIC DNA]</scope>
    <source>
        <strain evidence="2 3">CBS 175.51</strain>
    </source>
</reference>
<feature type="compositionally biased region" description="Basic and acidic residues" evidence="1">
    <location>
        <begin position="63"/>
        <end position="73"/>
    </location>
</feature>
<proteinExistence type="predicted"/>
<feature type="region of interest" description="Disordered" evidence="1">
    <location>
        <begin position="1"/>
        <end position="29"/>
    </location>
</feature>
<dbReference type="EMBL" id="JAACJK010000164">
    <property type="protein sequence ID" value="KAF5324708.1"/>
    <property type="molecule type" value="Genomic_DNA"/>
</dbReference>
<feature type="region of interest" description="Disordered" evidence="1">
    <location>
        <begin position="42"/>
        <end position="185"/>
    </location>
</feature>
<feature type="compositionally biased region" description="Basic and acidic residues" evidence="1">
    <location>
        <begin position="92"/>
        <end position="103"/>
    </location>
</feature>
<dbReference type="AlphaFoldDB" id="A0A8H5BKC9"/>
<keyword evidence="3" id="KW-1185">Reference proteome</keyword>
<sequence>MDFLKNLKISDDKEEHQNLATTAPPVAAPAKEESFFGKLANTINEHQTQATPAPLPQVQAPPPKEESFFHKLGDAVQGKQTPPAAPVQPPAPHKEESFFHKLGDAVQGKQTPPPPPPAPAKPEGLFDKIGSALGHEKPAPPPPQKTDLFSKLTETISGKHEEPAKPQSLGDKLNHALGGGAKGEAEEGKLDKVVDLFQEHVLKEGPQHNESALEQLKDKQIADTIRKTLGIPEKEKSRN</sequence>
<evidence type="ECO:0000256" key="1">
    <source>
        <dbReference type="SAM" id="MobiDB-lite"/>
    </source>
</evidence>
<feature type="region of interest" description="Disordered" evidence="1">
    <location>
        <begin position="205"/>
        <end position="239"/>
    </location>
</feature>
<feature type="compositionally biased region" description="Low complexity" evidence="1">
    <location>
        <begin position="20"/>
        <end position="29"/>
    </location>
</feature>
<evidence type="ECO:0000313" key="3">
    <source>
        <dbReference type="Proteomes" id="UP000541558"/>
    </source>
</evidence>
<feature type="compositionally biased region" description="Basic and acidic residues" evidence="1">
    <location>
        <begin position="8"/>
        <end position="17"/>
    </location>
</feature>
<name>A0A8H5BKC9_9AGAR</name>
<organism evidence="2 3">
    <name type="scientific">Ephemerocybe angulata</name>
    <dbReference type="NCBI Taxonomy" id="980116"/>
    <lineage>
        <taxon>Eukaryota</taxon>
        <taxon>Fungi</taxon>
        <taxon>Dikarya</taxon>
        <taxon>Basidiomycota</taxon>
        <taxon>Agaricomycotina</taxon>
        <taxon>Agaricomycetes</taxon>
        <taxon>Agaricomycetidae</taxon>
        <taxon>Agaricales</taxon>
        <taxon>Agaricineae</taxon>
        <taxon>Psathyrellaceae</taxon>
        <taxon>Ephemerocybe</taxon>
    </lineage>
</organism>
<dbReference type="OrthoDB" id="3050608at2759"/>
<protein>
    <submittedName>
        <fullName evidence="2">Uncharacterized protein</fullName>
    </submittedName>
</protein>
<feature type="compositionally biased region" description="Pro residues" evidence="1">
    <location>
        <begin position="53"/>
        <end position="62"/>
    </location>
</feature>
<evidence type="ECO:0000313" key="2">
    <source>
        <dbReference type="EMBL" id="KAF5324708.1"/>
    </source>
</evidence>
<dbReference type="PANTHER" id="PTHR40462:SF1">
    <property type="entry name" value="EXPRESSED PROTEIN"/>
    <property type="match status" value="1"/>
</dbReference>
<comment type="caution">
    <text evidence="2">The sequence shown here is derived from an EMBL/GenBank/DDBJ whole genome shotgun (WGS) entry which is preliminary data.</text>
</comment>
<accession>A0A8H5BKC9</accession>
<gene>
    <name evidence="2" type="ORF">D9611_004123</name>
</gene>
<feature type="compositionally biased region" description="Pro residues" evidence="1">
    <location>
        <begin position="111"/>
        <end position="120"/>
    </location>
</feature>
<feature type="compositionally biased region" description="Basic and acidic residues" evidence="1">
    <location>
        <begin position="215"/>
        <end position="239"/>
    </location>
</feature>
<dbReference type="Proteomes" id="UP000541558">
    <property type="component" value="Unassembled WGS sequence"/>
</dbReference>